<feature type="compositionally biased region" description="Acidic residues" evidence="1">
    <location>
        <begin position="77"/>
        <end position="86"/>
    </location>
</feature>
<sequence length="141" mass="15661">MESDSEEETPTSSTGVKRKRDSQPTDKGREKALKLTEKVTATLRQIQEKHKGGKKPKIIIFCSRRGKKVSENQPKTDEEEQEEQEDSAPPSEDSASASEESLTASEDSRMASEQSPSETEESLSESEDSPYTPNEPETQDP</sequence>
<feature type="region of interest" description="Disordered" evidence="1">
    <location>
        <begin position="1"/>
        <end position="141"/>
    </location>
</feature>
<feature type="compositionally biased region" description="Basic and acidic residues" evidence="1">
    <location>
        <begin position="21"/>
        <end position="37"/>
    </location>
</feature>
<evidence type="ECO:0000313" key="2">
    <source>
        <dbReference type="EMBL" id="KAF6090787.1"/>
    </source>
</evidence>
<accession>A0A834DUP6</accession>
<proteinExistence type="predicted"/>
<name>A0A834DUP6_9CHIR</name>
<protein>
    <submittedName>
        <fullName evidence="2">Uncharacterized protein</fullName>
    </submittedName>
</protein>
<organism evidence="2 3">
    <name type="scientific">Phyllostomus discolor</name>
    <name type="common">pale spear-nosed bat</name>
    <dbReference type="NCBI Taxonomy" id="89673"/>
    <lineage>
        <taxon>Eukaryota</taxon>
        <taxon>Metazoa</taxon>
        <taxon>Chordata</taxon>
        <taxon>Craniata</taxon>
        <taxon>Vertebrata</taxon>
        <taxon>Euteleostomi</taxon>
        <taxon>Mammalia</taxon>
        <taxon>Eutheria</taxon>
        <taxon>Laurasiatheria</taxon>
        <taxon>Chiroptera</taxon>
        <taxon>Yangochiroptera</taxon>
        <taxon>Phyllostomidae</taxon>
        <taxon>Phyllostominae</taxon>
        <taxon>Phyllostomus</taxon>
    </lineage>
</organism>
<evidence type="ECO:0000256" key="1">
    <source>
        <dbReference type="SAM" id="MobiDB-lite"/>
    </source>
</evidence>
<dbReference type="AlphaFoldDB" id="A0A834DUP6"/>
<feature type="compositionally biased region" description="Polar residues" evidence="1">
    <location>
        <begin position="131"/>
        <end position="141"/>
    </location>
</feature>
<reference evidence="2 3" key="1">
    <citation type="journal article" date="2020" name="Nature">
        <title>Six reference-quality genomes reveal evolution of bat adaptations.</title>
        <authorList>
            <person name="Jebb D."/>
            <person name="Huang Z."/>
            <person name="Pippel M."/>
            <person name="Hughes G.M."/>
            <person name="Lavrichenko K."/>
            <person name="Devanna P."/>
            <person name="Winkler S."/>
            <person name="Jermiin L.S."/>
            <person name="Skirmuntt E.C."/>
            <person name="Katzourakis A."/>
            <person name="Burkitt-Gray L."/>
            <person name="Ray D.A."/>
            <person name="Sullivan K.A.M."/>
            <person name="Roscito J.G."/>
            <person name="Kirilenko B.M."/>
            <person name="Davalos L.M."/>
            <person name="Corthals A.P."/>
            <person name="Power M.L."/>
            <person name="Jones G."/>
            <person name="Ransome R.D."/>
            <person name="Dechmann D.K.N."/>
            <person name="Locatelli A.G."/>
            <person name="Puechmaille S.J."/>
            <person name="Fedrigo O."/>
            <person name="Jarvis E.D."/>
            <person name="Hiller M."/>
            <person name="Vernes S.C."/>
            <person name="Myers E.W."/>
            <person name="Teeling E.C."/>
        </authorList>
    </citation>
    <scope>NUCLEOTIDE SEQUENCE [LARGE SCALE GENOMIC DNA]</scope>
    <source>
        <strain evidence="2">Bat1K_MPI-CBG_1</strain>
    </source>
</reference>
<comment type="caution">
    <text evidence="2">The sequence shown here is derived from an EMBL/GenBank/DDBJ whole genome shotgun (WGS) entry which is preliminary data.</text>
</comment>
<gene>
    <name evidence="2" type="ORF">HJG60_012176</name>
</gene>
<feature type="compositionally biased region" description="Acidic residues" evidence="1">
    <location>
        <begin position="118"/>
        <end position="128"/>
    </location>
</feature>
<dbReference type="EMBL" id="JABVXQ010000009">
    <property type="protein sequence ID" value="KAF6090787.1"/>
    <property type="molecule type" value="Genomic_DNA"/>
</dbReference>
<evidence type="ECO:0000313" key="3">
    <source>
        <dbReference type="Proteomes" id="UP000664940"/>
    </source>
</evidence>
<dbReference type="Proteomes" id="UP000664940">
    <property type="component" value="Unassembled WGS sequence"/>
</dbReference>
<feature type="compositionally biased region" description="Low complexity" evidence="1">
    <location>
        <begin position="87"/>
        <end position="105"/>
    </location>
</feature>